<evidence type="ECO:0000313" key="3">
    <source>
        <dbReference type="Proteomes" id="UP000317410"/>
    </source>
</evidence>
<feature type="compositionally biased region" description="Acidic residues" evidence="1">
    <location>
        <begin position="1"/>
        <end position="16"/>
    </location>
</feature>
<gene>
    <name evidence="2" type="ORF">MLI01_27500</name>
</gene>
<protein>
    <submittedName>
        <fullName evidence="2">Uncharacterized protein</fullName>
    </submittedName>
</protein>
<proteinExistence type="predicted"/>
<dbReference type="EMBL" id="BJNQ01000022">
    <property type="protein sequence ID" value="GEC76605.1"/>
    <property type="molecule type" value="Genomic_DNA"/>
</dbReference>
<dbReference type="Proteomes" id="UP000317410">
    <property type="component" value="Unassembled WGS sequence"/>
</dbReference>
<feature type="region of interest" description="Disordered" evidence="1">
    <location>
        <begin position="1"/>
        <end position="82"/>
    </location>
</feature>
<evidence type="ECO:0000313" key="2">
    <source>
        <dbReference type="EMBL" id="GEC76605.1"/>
    </source>
</evidence>
<reference evidence="2 3" key="1">
    <citation type="submission" date="2019-06" db="EMBL/GenBank/DDBJ databases">
        <title>Whole genome shotgun sequence of Microbacterium liquefaciens NBRC 15037.</title>
        <authorList>
            <person name="Hosoyama A."/>
            <person name="Uohara A."/>
            <person name="Ohji S."/>
            <person name="Ichikawa N."/>
        </authorList>
    </citation>
    <scope>NUCLEOTIDE SEQUENCE [LARGE SCALE GENOMIC DNA]</scope>
    <source>
        <strain evidence="2 3">NBRC 15037</strain>
    </source>
</reference>
<evidence type="ECO:0000256" key="1">
    <source>
        <dbReference type="SAM" id="MobiDB-lite"/>
    </source>
</evidence>
<organism evidence="2 3">
    <name type="scientific">Microbacterium maritypicum</name>
    <name type="common">Microbacterium liquefaciens</name>
    <dbReference type="NCBI Taxonomy" id="33918"/>
    <lineage>
        <taxon>Bacteria</taxon>
        <taxon>Bacillati</taxon>
        <taxon>Actinomycetota</taxon>
        <taxon>Actinomycetes</taxon>
        <taxon>Micrococcales</taxon>
        <taxon>Microbacteriaceae</taxon>
        <taxon>Microbacterium</taxon>
    </lineage>
</organism>
<dbReference type="AlphaFoldDB" id="A0A4Y4B7L7"/>
<name>A0A4Y4B7L7_MICMQ</name>
<feature type="compositionally biased region" description="Basic and acidic residues" evidence="1">
    <location>
        <begin position="33"/>
        <end position="42"/>
    </location>
</feature>
<comment type="caution">
    <text evidence="2">The sequence shown here is derived from an EMBL/GenBank/DDBJ whole genome shotgun (WGS) entry which is preliminary data.</text>
</comment>
<accession>A0A4Y4B7L7</accession>
<sequence length="82" mass="8248">MQEDDAEDAEGPEEVDPGVAGCARGSRGADGARCLDDGHESSSEAVFQETMDAVQAEASPSGAVATPYDGVSQDEGSTSPVS</sequence>